<sequence length="39" mass="4815">MRFQLRHQLRWQADFEGVKYFVYVVTENVVDEGRKKNNI</sequence>
<evidence type="ECO:0000313" key="2">
    <source>
        <dbReference type="Proteomes" id="UP000004508"/>
    </source>
</evidence>
<dbReference type="Proteomes" id="UP000004508">
    <property type="component" value="Unassembled WGS sequence"/>
</dbReference>
<dbReference type="EMBL" id="ADVG01000001">
    <property type="protein sequence ID" value="EFH89144.1"/>
    <property type="molecule type" value="Genomic_DNA"/>
</dbReference>
<comment type="caution">
    <text evidence="1">The sequence shown here is derived from an EMBL/GenBank/DDBJ whole genome shotgun (WGS) entry which is preliminary data.</text>
</comment>
<accession>D6TI87</accession>
<keyword evidence="2" id="KW-1185">Reference proteome</keyword>
<reference evidence="1 2" key="1">
    <citation type="journal article" date="2011" name="Stand. Genomic Sci.">
        <title>Non-contiguous finished genome sequence and contextual data of the filamentous soil bacterium Ktedonobacter racemifer type strain (SOSP1-21).</title>
        <authorList>
            <person name="Chang Y.J."/>
            <person name="Land M."/>
            <person name="Hauser L."/>
            <person name="Chertkov O."/>
            <person name="Del Rio T.G."/>
            <person name="Nolan M."/>
            <person name="Copeland A."/>
            <person name="Tice H."/>
            <person name="Cheng J.F."/>
            <person name="Lucas S."/>
            <person name="Han C."/>
            <person name="Goodwin L."/>
            <person name="Pitluck S."/>
            <person name="Ivanova N."/>
            <person name="Ovchinikova G."/>
            <person name="Pati A."/>
            <person name="Chen A."/>
            <person name="Palaniappan K."/>
            <person name="Mavromatis K."/>
            <person name="Liolios K."/>
            <person name="Brettin T."/>
            <person name="Fiebig A."/>
            <person name="Rohde M."/>
            <person name="Abt B."/>
            <person name="Goker M."/>
            <person name="Detter J.C."/>
            <person name="Woyke T."/>
            <person name="Bristow J."/>
            <person name="Eisen J.A."/>
            <person name="Markowitz V."/>
            <person name="Hugenholtz P."/>
            <person name="Kyrpides N.C."/>
            <person name="Klenk H.P."/>
            <person name="Lapidus A."/>
        </authorList>
    </citation>
    <scope>NUCLEOTIDE SEQUENCE [LARGE SCALE GENOMIC DNA]</scope>
    <source>
        <strain evidence="2">DSM 44963</strain>
    </source>
</reference>
<dbReference type="AlphaFoldDB" id="D6TI87"/>
<evidence type="ECO:0000313" key="1">
    <source>
        <dbReference type="EMBL" id="EFH89144.1"/>
    </source>
</evidence>
<dbReference type="InParanoid" id="D6TI87"/>
<organism evidence="1 2">
    <name type="scientific">Ktedonobacter racemifer DSM 44963</name>
    <dbReference type="NCBI Taxonomy" id="485913"/>
    <lineage>
        <taxon>Bacteria</taxon>
        <taxon>Bacillati</taxon>
        <taxon>Chloroflexota</taxon>
        <taxon>Ktedonobacteria</taxon>
        <taxon>Ktedonobacterales</taxon>
        <taxon>Ktedonobacteraceae</taxon>
        <taxon>Ktedonobacter</taxon>
    </lineage>
</organism>
<proteinExistence type="predicted"/>
<gene>
    <name evidence="1" type="ORF">Krac_10680</name>
</gene>
<name>D6TI87_KTERA</name>
<protein>
    <submittedName>
        <fullName evidence="1">Uncharacterized protein</fullName>
    </submittedName>
</protein>